<proteinExistence type="predicted"/>
<reference evidence="1 2" key="1">
    <citation type="submission" date="2019-11" db="EMBL/GenBank/DDBJ databases">
        <title>Caenimonas koreensis gen. nov., sp. nov., isolated from activated sludge.</title>
        <authorList>
            <person name="Seung H.R."/>
        </authorList>
    </citation>
    <scope>NUCLEOTIDE SEQUENCE [LARGE SCALE GENOMIC DNA]</scope>
    <source>
        <strain evidence="1 2">EMB320</strain>
    </source>
</reference>
<protein>
    <submittedName>
        <fullName evidence="1">Uncharacterized protein</fullName>
    </submittedName>
</protein>
<gene>
    <name evidence="1" type="ORF">GHT07_09540</name>
</gene>
<name>A0A844AST3_9BURK</name>
<evidence type="ECO:0000313" key="1">
    <source>
        <dbReference type="EMBL" id="MRD47520.1"/>
    </source>
</evidence>
<dbReference type="AlphaFoldDB" id="A0A844AST3"/>
<sequence>MILEDKLVQTRLQKEPEFLLRLHEILTNWKVGEKPGLVVQARPVQAASLEVLDVKVRNALREGIDSDGNGNLWDHFEAIRMFHSLHGITATANTESPIWLTEAHRDGHMIAGVWDFPDLPAQDGQNAKAMAYWYESFFGESFKLMSNVAAAGGLTGEFQATATLANANMLRYGARSPANRPMLAGEPCLMPYAQWSLQKASIEKPEWHMLARSMAQGIAGAFRAPIR</sequence>
<comment type="caution">
    <text evidence="1">The sequence shown here is derived from an EMBL/GenBank/DDBJ whole genome shotgun (WGS) entry which is preliminary data.</text>
</comment>
<organism evidence="1 2">
    <name type="scientific">Caenimonas koreensis DSM 17982</name>
    <dbReference type="NCBI Taxonomy" id="1121255"/>
    <lineage>
        <taxon>Bacteria</taxon>
        <taxon>Pseudomonadati</taxon>
        <taxon>Pseudomonadota</taxon>
        <taxon>Betaproteobacteria</taxon>
        <taxon>Burkholderiales</taxon>
        <taxon>Comamonadaceae</taxon>
        <taxon>Caenimonas</taxon>
    </lineage>
</organism>
<evidence type="ECO:0000313" key="2">
    <source>
        <dbReference type="Proteomes" id="UP000487350"/>
    </source>
</evidence>
<dbReference type="Proteomes" id="UP000487350">
    <property type="component" value="Unassembled WGS sequence"/>
</dbReference>
<accession>A0A844AST3</accession>
<dbReference type="RefSeq" id="WP_153584835.1">
    <property type="nucleotide sequence ID" value="NZ_WJBU01000008.1"/>
</dbReference>
<dbReference type="OrthoDB" id="9154114at2"/>
<keyword evidence="2" id="KW-1185">Reference proteome</keyword>
<dbReference type="EMBL" id="WJBU01000008">
    <property type="protein sequence ID" value="MRD47520.1"/>
    <property type="molecule type" value="Genomic_DNA"/>
</dbReference>